<dbReference type="OrthoDB" id="283948at2"/>
<evidence type="ECO:0000313" key="1">
    <source>
        <dbReference type="EMBL" id="TQV87772.1"/>
    </source>
</evidence>
<gene>
    <name evidence="1" type="ORF">FLL46_10320</name>
</gene>
<dbReference type="InterPro" id="IPR024364">
    <property type="entry name" value="Baseplate_phage_T4-like"/>
</dbReference>
<reference evidence="1 2" key="1">
    <citation type="submission" date="2019-07" db="EMBL/GenBank/DDBJ databases">
        <title>Draft genome for Aliikangiella sp. M105.</title>
        <authorList>
            <person name="Wang G."/>
        </authorList>
    </citation>
    <scope>NUCLEOTIDE SEQUENCE [LARGE SCALE GENOMIC DNA]</scope>
    <source>
        <strain evidence="1 2">M105</strain>
    </source>
</reference>
<dbReference type="AlphaFoldDB" id="A0A545UE67"/>
<proteinExistence type="predicted"/>
<keyword evidence="2" id="KW-1185">Reference proteome</keyword>
<evidence type="ECO:0000313" key="2">
    <source>
        <dbReference type="Proteomes" id="UP000315439"/>
    </source>
</evidence>
<protein>
    <submittedName>
        <fullName evidence="1">Uncharacterized protein</fullName>
    </submittedName>
</protein>
<comment type="caution">
    <text evidence="1">The sequence shown here is derived from an EMBL/GenBank/DDBJ whole genome shotgun (WGS) entry which is preliminary data.</text>
</comment>
<name>A0A545UE67_9GAMM</name>
<sequence length="280" mass="31422">MSQRVALQFYRDERHRPPFSIRLPELTGQHELSTNGVDTQCAVSLVQQLFKEDANGIKVDLLTASDRDGVLAALHRECWGDKIVSSLYCEDCDDFFDLSFTLSELQRHLLSQQSEKNFQQTVVKNATVQVDQHHLSIPVSSQETVLGNLPESEGLNQLLKTCCDFDDGADGGIGENTNDKVEDLSKKLSDSKVESIAAELEQVAPILDLDLDATCPDCNRQHQASFDIQSFVLQRLLNEKERLLAEVHLIALNYGWSLQEILSLPRKTRKSIADLIEQSL</sequence>
<dbReference type="RefSeq" id="WP_142893433.1">
    <property type="nucleotide sequence ID" value="NZ_ML660163.1"/>
</dbReference>
<organism evidence="1 2">
    <name type="scientific">Aliikangiella coralliicola</name>
    <dbReference type="NCBI Taxonomy" id="2592383"/>
    <lineage>
        <taxon>Bacteria</taxon>
        <taxon>Pseudomonadati</taxon>
        <taxon>Pseudomonadota</taxon>
        <taxon>Gammaproteobacteria</taxon>
        <taxon>Oceanospirillales</taxon>
        <taxon>Pleioneaceae</taxon>
        <taxon>Aliikangiella</taxon>
    </lineage>
</organism>
<dbReference type="Pfam" id="PF12322">
    <property type="entry name" value="T4_baseplate"/>
    <property type="match status" value="1"/>
</dbReference>
<dbReference type="Proteomes" id="UP000315439">
    <property type="component" value="Unassembled WGS sequence"/>
</dbReference>
<accession>A0A545UE67</accession>
<dbReference type="EMBL" id="VIKS01000006">
    <property type="protein sequence ID" value="TQV87772.1"/>
    <property type="molecule type" value="Genomic_DNA"/>
</dbReference>